<feature type="region of interest" description="Disordered" evidence="1">
    <location>
        <begin position="1"/>
        <end position="21"/>
    </location>
</feature>
<evidence type="ECO:0000313" key="2">
    <source>
        <dbReference type="EMBL" id="MFD5097566.1"/>
    </source>
</evidence>
<sequence>MSAQSPHDGPTMDAALYPELSPDASDPGAGLRRFAAAAGITLAPLRVAASASAPHGPVTLVVEADRGVVHVSLERDRHEIRVNLTMPWLGAALSGHAETLTDVAQAIGDWQRGDALTMIAGRRVWLTASPRAVAHEEGRAVEYAWDVARAATAGQLKGPLVEEAYNTPQLRQLAPFVTHGTLKFHRSPMPPFSHDLFEIGPADNNSWRVGSHQAPLGTHTVVTTTAEAIALVVDALPPLRVVQDGLGFDDASAFE</sequence>
<dbReference type="InterPro" id="IPR045682">
    <property type="entry name" value="DUF6193"/>
</dbReference>
<evidence type="ECO:0000313" key="3">
    <source>
        <dbReference type="Proteomes" id="UP001598448"/>
    </source>
</evidence>
<gene>
    <name evidence="2" type="ORF">ACFWJN_01055</name>
</gene>
<dbReference type="Pfam" id="PF19692">
    <property type="entry name" value="DUF6193"/>
    <property type="match status" value="1"/>
</dbReference>
<comment type="caution">
    <text evidence="2">The sequence shown here is derived from an EMBL/GenBank/DDBJ whole genome shotgun (WGS) entry which is preliminary data.</text>
</comment>
<organism evidence="2 3">
    <name type="scientific">Streptomyces albidochromogenes</name>
    <dbReference type="NCBI Taxonomy" id="329524"/>
    <lineage>
        <taxon>Bacteria</taxon>
        <taxon>Bacillati</taxon>
        <taxon>Actinomycetota</taxon>
        <taxon>Actinomycetes</taxon>
        <taxon>Kitasatosporales</taxon>
        <taxon>Streptomycetaceae</taxon>
        <taxon>Streptomyces</taxon>
    </lineage>
</organism>
<proteinExistence type="predicted"/>
<keyword evidence="3" id="KW-1185">Reference proteome</keyword>
<dbReference type="EMBL" id="JBHXIJ010000003">
    <property type="protein sequence ID" value="MFD5097566.1"/>
    <property type="molecule type" value="Genomic_DNA"/>
</dbReference>
<reference evidence="2 3" key="1">
    <citation type="submission" date="2024-09" db="EMBL/GenBank/DDBJ databases">
        <title>The Natural Products Discovery Center: Release of the First 8490 Sequenced Strains for Exploring Actinobacteria Biosynthetic Diversity.</title>
        <authorList>
            <person name="Kalkreuter E."/>
            <person name="Kautsar S.A."/>
            <person name="Yang D."/>
            <person name="Bader C.D."/>
            <person name="Teijaro C.N."/>
            <person name="Fluegel L."/>
            <person name="Davis C.M."/>
            <person name="Simpson J.R."/>
            <person name="Lauterbach L."/>
            <person name="Steele A.D."/>
            <person name="Gui C."/>
            <person name="Meng S."/>
            <person name="Li G."/>
            <person name="Viehrig K."/>
            <person name="Ye F."/>
            <person name="Su P."/>
            <person name="Kiefer A.F."/>
            <person name="Nichols A."/>
            <person name="Cepeda A.J."/>
            <person name="Yan W."/>
            <person name="Fan B."/>
            <person name="Jiang Y."/>
            <person name="Adhikari A."/>
            <person name="Zheng C.-J."/>
            <person name="Schuster L."/>
            <person name="Cowan T.M."/>
            <person name="Smanski M.J."/>
            <person name="Chevrette M.G."/>
            <person name="De Carvalho L.P.S."/>
            <person name="Shen B."/>
        </authorList>
    </citation>
    <scope>NUCLEOTIDE SEQUENCE [LARGE SCALE GENOMIC DNA]</scope>
    <source>
        <strain evidence="2 3">NPDC058348</strain>
    </source>
</reference>
<accession>A0ABW6FD41</accession>
<evidence type="ECO:0000256" key="1">
    <source>
        <dbReference type="SAM" id="MobiDB-lite"/>
    </source>
</evidence>
<protein>
    <submittedName>
        <fullName evidence="2">DUF6193 family natural product biosynthesis protein</fullName>
    </submittedName>
</protein>
<name>A0ABW6FD41_9ACTN</name>
<dbReference type="RefSeq" id="WP_386707121.1">
    <property type="nucleotide sequence ID" value="NZ_JBHXIJ010000003.1"/>
</dbReference>
<dbReference type="Proteomes" id="UP001598448">
    <property type="component" value="Unassembled WGS sequence"/>
</dbReference>